<name>A0A4Y2V4P8_ARAVE</name>
<gene>
    <name evidence="1" type="ORF">AVEN_150615_1</name>
</gene>
<reference evidence="1 2" key="1">
    <citation type="journal article" date="2019" name="Sci. Rep.">
        <title>Orb-weaving spider Araneus ventricosus genome elucidates the spidroin gene catalogue.</title>
        <authorList>
            <person name="Kono N."/>
            <person name="Nakamura H."/>
            <person name="Ohtoshi R."/>
            <person name="Moran D.A.P."/>
            <person name="Shinohara A."/>
            <person name="Yoshida Y."/>
            <person name="Fujiwara M."/>
            <person name="Mori M."/>
            <person name="Tomita M."/>
            <person name="Arakawa K."/>
        </authorList>
    </citation>
    <scope>NUCLEOTIDE SEQUENCE [LARGE SCALE GENOMIC DNA]</scope>
</reference>
<evidence type="ECO:0000313" key="2">
    <source>
        <dbReference type="Proteomes" id="UP000499080"/>
    </source>
</evidence>
<accession>A0A4Y2V4P8</accession>
<dbReference type="AlphaFoldDB" id="A0A4Y2V4P8"/>
<proteinExistence type="predicted"/>
<comment type="caution">
    <text evidence="1">The sequence shown here is derived from an EMBL/GenBank/DDBJ whole genome shotgun (WGS) entry which is preliminary data.</text>
</comment>
<protein>
    <submittedName>
        <fullName evidence="1">Uncharacterized protein</fullName>
    </submittedName>
</protein>
<feature type="non-terminal residue" evidence="1">
    <location>
        <position position="1"/>
    </location>
</feature>
<organism evidence="1 2">
    <name type="scientific">Araneus ventricosus</name>
    <name type="common">Orbweaver spider</name>
    <name type="synonym">Epeira ventricosa</name>
    <dbReference type="NCBI Taxonomy" id="182803"/>
    <lineage>
        <taxon>Eukaryota</taxon>
        <taxon>Metazoa</taxon>
        <taxon>Ecdysozoa</taxon>
        <taxon>Arthropoda</taxon>
        <taxon>Chelicerata</taxon>
        <taxon>Arachnida</taxon>
        <taxon>Araneae</taxon>
        <taxon>Araneomorphae</taxon>
        <taxon>Entelegynae</taxon>
        <taxon>Araneoidea</taxon>
        <taxon>Araneidae</taxon>
        <taxon>Araneus</taxon>
    </lineage>
</organism>
<dbReference type="Proteomes" id="UP000499080">
    <property type="component" value="Unassembled WGS sequence"/>
</dbReference>
<dbReference type="EMBL" id="BGPR01043061">
    <property type="protein sequence ID" value="GBO19588.1"/>
    <property type="molecule type" value="Genomic_DNA"/>
</dbReference>
<sequence>KYSKLIPNAFRNKNHLRTYTFLTAEKKKFARLRSTLSVKVCAPVRFHLSDVKNEVESKDNPPIHHQPFKFEDMSFDKPVPHEDLIAALYKCETVSFKHWILHSILVLTEI</sequence>
<keyword evidence="2" id="KW-1185">Reference proteome</keyword>
<evidence type="ECO:0000313" key="1">
    <source>
        <dbReference type="EMBL" id="GBO19588.1"/>
    </source>
</evidence>